<comment type="caution">
    <text evidence="3">The sequence shown here is derived from an EMBL/GenBank/DDBJ whole genome shotgun (WGS) entry which is preliminary data.</text>
</comment>
<feature type="region of interest" description="Disordered" evidence="1">
    <location>
        <begin position="189"/>
        <end position="232"/>
    </location>
</feature>
<feature type="region of interest" description="Disordered" evidence="1">
    <location>
        <begin position="376"/>
        <end position="397"/>
    </location>
</feature>
<organism evidence="3 4">
    <name type="scientific">Tetraparma gracilis</name>
    <dbReference type="NCBI Taxonomy" id="2962635"/>
    <lineage>
        <taxon>Eukaryota</taxon>
        <taxon>Sar</taxon>
        <taxon>Stramenopiles</taxon>
        <taxon>Ochrophyta</taxon>
        <taxon>Bolidophyceae</taxon>
        <taxon>Parmales</taxon>
        <taxon>Triparmaceae</taxon>
        <taxon>Tetraparma</taxon>
    </lineage>
</organism>
<feature type="non-terminal residue" evidence="3">
    <location>
        <position position="1"/>
    </location>
</feature>
<feature type="compositionally biased region" description="Acidic residues" evidence="1">
    <location>
        <begin position="206"/>
        <end position="223"/>
    </location>
</feature>
<dbReference type="Pfam" id="PF22740">
    <property type="entry name" value="PapZ_C"/>
    <property type="match status" value="1"/>
</dbReference>
<sequence>PSSPSGSVHLSPLTLRSTPASLLSSLASLLASSSLPPAPITLIARAEGGYAAVVHVPDVKHAIRCLDNLQFDGARLRCTRAQPKPEPGAAGAAKGGRPAFGGGWAGPGGGKKKRGGGGKKPAAAPPAKPKEEAKPKESASPASCGVARAPGSEEAAPPPPAAEEDSLEAFRRRMGGGLGELMEGYGEFEALDPGEATGPPPPPGEGEGEEESDLLESEPEEEETPRSMLAPNGKAPVHLELASFGFTYGKPSSRGWSSGDPLPAYDVRALPAAPDSVARLSGLSYRVKRELLRNRGSKEGESTPLWDAVHQVARDAVKALEDAVEAGAGWAAPLTVTVNVGSEAGRHRSVAVCEAAAVAVRNLLRRNGGGIEVPCSVGTRHRDVDRKRGKEKKGNDD</sequence>
<evidence type="ECO:0000256" key="1">
    <source>
        <dbReference type="SAM" id="MobiDB-lite"/>
    </source>
</evidence>
<feature type="compositionally biased region" description="Gly residues" evidence="1">
    <location>
        <begin position="98"/>
        <end position="109"/>
    </location>
</feature>
<dbReference type="InterPro" id="IPR035979">
    <property type="entry name" value="RBD_domain_sf"/>
</dbReference>
<dbReference type="InterPro" id="IPR053931">
    <property type="entry name" value="RapZ_C"/>
</dbReference>
<dbReference type="EMBL" id="BRYB01004787">
    <property type="protein sequence ID" value="GMI36812.1"/>
    <property type="molecule type" value="Genomic_DNA"/>
</dbReference>
<feature type="compositionally biased region" description="Basic and acidic residues" evidence="1">
    <location>
        <begin position="128"/>
        <end position="137"/>
    </location>
</feature>
<evidence type="ECO:0000313" key="4">
    <source>
        <dbReference type="Proteomes" id="UP001165060"/>
    </source>
</evidence>
<evidence type="ECO:0000313" key="3">
    <source>
        <dbReference type="EMBL" id="GMI36812.1"/>
    </source>
</evidence>
<feature type="domain" description="RapZ C-terminal" evidence="2">
    <location>
        <begin position="238"/>
        <end position="362"/>
    </location>
</feature>
<dbReference type="Proteomes" id="UP001165060">
    <property type="component" value="Unassembled WGS sequence"/>
</dbReference>
<reference evidence="3 4" key="1">
    <citation type="journal article" date="2023" name="Commun. Biol.">
        <title>Genome analysis of Parmales, the sister group of diatoms, reveals the evolutionary specialization of diatoms from phago-mixotrophs to photoautotrophs.</title>
        <authorList>
            <person name="Ban H."/>
            <person name="Sato S."/>
            <person name="Yoshikawa S."/>
            <person name="Yamada K."/>
            <person name="Nakamura Y."/>
            <person name="Ichinomiya M."/>
            <person name="Sato N."/>
            <person name="Blanc-Mathieu R."/>
            <person name="Endo H."/>
            <person name="Kuwata A."/>
            <person name="Ogata H."/>
        </authorList>
    </citation>
    <scope>NUCLEOTIDE SEQUENCE [LARGE SCALE GENOMIC DNA]</scope>
</reference>
<feature type="compositionally biased region" description="Low complexity" evidence="1">
    <location>
        <begin position="87"/>
        <end position="97"/>
    </location>
</feature>
<feature type="region of interest" description="Disordered" evidence="1">
    <location>
        <begin position="80"/>
        <end position="165"/>
    </location>
</feature>
<keyword evidence="4" id="KW-1185">Reference proteome</keyword>
<dbReference type="SUPFAM" id="SSF54928">
    <property type="entry name" value="RNA-binding domain, RBD"/>
    <property type="match status" value="1"/>
</dbReference>
<protein>
    <recommendedName>
        <fullName evidence="2">RapZ C-terminal domain-containing protein</fullName>
    </recommendedName>
</protein>
<gene>
    <name evidence="3" type="ORF">TeGR_g295</name>
</gene>
<accession>A0ABQ6MZC2</accession>
<proteinExistence type="predicted"/>
<feature type="compositionally biased region" description="Basic and acidic residues" evidence="1">
    <location>
        <begin position="380"/>
        <end position="397"/>
    </location>
</feature>
<name>A0ABQ6MZC2_9STRA</name>
<evidence type="ECO:0000259" key="2">
    <source>
        <dbReference type="Pfam" id="PF22740"/>
    </source>
</evidence>